<dbReference type="PANTHER" id="PTHR43343">
    <property type="entry name" value="PEPTIDASE S12"/>
    <property type="match status" value="1"/>
</dbReference>
<dbReference type="Proteomes" id="UP001589733">
    <property type="component" value="Unassembled WGS sequence"/>
</dbReference>
<dbReference type="GO" id="GO:0008233">
    <property type="term" value="F:peptidase activity"/>
    <property type="evidence" value="ECO:0007669"/>
    <property type="project" value="UniProtKB-KW"/>
</dbReference>
<keyword evidence="2 5" id="KW-0378">Hydrolase</keyword>
<keyword evidence="6" id="KW-1185">Reference proteome</keyword>
<dbReference type="Pfam" id="PF13180">
    <property type="entry name" value="PDZ_2"/>
    <property type="match status" value="1"/>
</dbReference>
<dbReference type="InterPro" id="IPR001940">
    <property type="entry name" value="Peptidase_S1C"/>
</dbReference>
<dbReference type="Gene3D" id="2.30.42.10">
    <property type="match status" value="1"/>
</dbReference>
<dbReference type="PROSITE" id="PS50106">
    <property type="entry name" value="PDZ"/>
    <property type="match status" value="1"/>
</dbReference>
<proteinExistence type="predicted"/>
<protein>
    <submittedName>
        <fullName evidence="5">S1C family serine protease</fullName>
        <ecNumber evidence="5">3.4.21.-</ecNumber>
    </submittedName>
</protein>
<sequence length="370" mass="37797">MSKHLAAFTVLALTTPLTLAQTSPQTSSPTAPTPAVTAPLPVGEQGLVQVIDRSLAGILYITATVPGEQGTFNNPLFTGEQEAEAGGSGFFVNAQGFALTNYHVIEGATRITVNLRDSDQDFVARVVGTAPDYDLALIQVQGVPAALVRPLPLGNSNALKVGQSTIALGAPFGLQFSASTGIVSALQRTIPTGARQIPQTAIQTDAAVNPGNSGGPLLNSAGQVIGINTQILSPSGAETGVGQNAGVGFAVPINVAAQLLPRPQAGQTILGPVLGVTLAPFDLTDLTDEARSRYKFPREGAIVSQVAPEGPAARAGLKGGSAPIQTPVGTVYLGGDVITAMDGRAVKSAGELREQLFTRQAGDRVNLTVN</sequence>
<dbReference type="EMBL" id="JBHLYR010000045">
    <property type="protein sequence ID" value="MFB9993334.1"/>
    <property type="molecule type" value="Genomic_DNA"/>
</dbReference>
<dbReference type="InterPro" id="IPR009003">
    <property type="entry name" value="Peptidase_S1_PA"/>
</dbReference>
<evidence type="ECO:0000256" key="3">
    <source>
        <dbReference type="SAM" id="SignalP"/>
    </source>
</evidence>
<evidence type="ECO:0000256" key="1">
    <source>
        <dbReference type="ARBA" id="ARBA00022670"/>
    </source>
</evidence>
<dbReference type="PRINTS" id="PR00834">
    <property type="entry name" value="PROTEASES2C"/>
</dbReference>
<dbReference type="InterPro" id="IPR001478">
    <property type="entry name" value="PDZ"/>
</dbReference>
<dbReference type="SUPFAM" id="SSF50156">
    <property type="entry name" value="PDZ domain-like"/>
    <property type="match status" value="1"/>
</dbReference>
<dbReference type="Gene3D" id="2.40.10.120">
    <property type="match status" value="1"/>
</dbReference>
<dbReference type="InterPro" id="IPR051201">
    <property type="entry name" value="Chloro_Bact_Ser_Proteases"/>
</dbReference>
<dbReference type="SUPFAM" id="SSF50494">
    <property type="entry name" value="Trypsin-like serine proteases"/>
    <property type="match status" value="1"/>
</dbReference>
<organism evidence="5 6">
    <name type="scientific">Deinococcus oregonensis</name>
    <dbReference type="NCBI Taxonomy" id="1805970"/>
    <lineage>
        <taxon>Bacteria</taxon>
        <taxon>Thermotogati</taxon>
        <taxon>Deinococcota</taxon>
        <taxon>Deinococci</taxon>
        <taxon>Deinococcales</taxon>
        <taxon>Deinococcaceae</taxon>
        <taxon>Deinococcus</taxon>
    </lineage>
</organism>
<evidence type="ECO:0000259" key="4">
    <source>
        <dbReference type="PROSITE" id="PS50106"/>
    </source>
</evidence>
<evidence type="ECO:0000313" key="6">
    <source>
        <dbReference type="Proteomes" id="UP001589733"/>
    </source>
</evidence>
<dbReference type="GO" id="GO:0006508">
    <property type="term" value="P:proteolysis"/>
    <property type="evidence" value="ECO:0007669"/>
    <property type="project" value="UniProtKB-KW"/>
</dbReference>
<reference evidence="5 6" key="1">
    <citation type="submission" date="2024-09" db="EMBL/GenBank/DDBJ databases">
        <authorList>
            <person name="Sun Q."/>
            <person name="Mori K."/>
        </authorList>
    </citation>
    <scope>NUCLEOTIDE SEQUENCE [LARGE SCALE GENOMIC DNA]</scope>
    <source>
        <strain evidence="5 6">JCM 13503</strain>
    </source>
</reference>
<feature type="signal peptide" evidence="3">
    <location>
        <begin position="1"/>
        <end position="20"/>
    </location>
</feature>
<evidence type="ECO:0000313" key="5">
    <source>
        <dbReference type="EMBL" id="MFB9993334.1"/>
    </source>
</evidence>
<dbReference type="InterPro" id="IPR036034">
    <property type="entry name" value="PDZ_sf"/>
</dbReference>
<comment type="caution">
    <text evidence="5">The sequence shown here is derived from an EMBL/GenBank/DDBJ whole genome shotgun (WGS) entry which is preliminary data.</text>
</comment>
<feature type="chain" id="PRO_5046358513" evidence="3">
    <location>
        <begin position="21"/>
        <end position="370"/>
    </location>
</feature>
<dbReference type="Pfam" id="PF13365">
    <property type="entry name" value="Trypsin_2"/>
    <property type="match status" value="1"/>
</dbReference>
<accession>A0ABV6B0R6</accession>
<name>A0ABV6B0R6_9DEIO</name>
<gene>
    <name evidence="5" type="ORF">ACFFLM_15280</name>
</gene>
<dbReference type="PANTHER" id="PTHR43343:SF3">
    <property type="entry name" value="PROTEASE DO-LIKE 8, CHLOROPLASTIC"/>
    <property type="match status" value="1"/>
</dbReference>
<evidence type="ECO:0000256" key="2">
    <source>
        <dbReference type="ARBA" id="ARBA00022801"/>
    </source>
</evidence>
<dbReference type="RefSeq" id="WP_380011937.1">
    <property type="nucleotide sequence ID" value="NZ_JBHLYR010000045.1"/>
</dbReference>
<keyword evidence="3" id="KW-0732">Signal</keyword>
<feature type="domain" description="PDZ" evidence="4">
    <location>
        <begin position="257"/>
        <end position="370"/>
    </location>
</feature>
<keyword evidence="1 5" id="KW-0645">Protease</keyword>
<dbReference type="EC" id="3.4.21.-" evidence="5"/>